<keyword evidence="3" id="KW-1185">Reference proteome</keyword>
<accession>A0ABP9IE97</accession>
<dbReference type="InterPro" id="IPR029058">
    <property type="entry name" value="AB_hydrolase_fold"/>
</dbReference>
<dbReference type="InterPro" id="IPR000073">
    <property type="entry name" value="AB_hydrolase_1"/>
</dbReference>
<protein>
    <submittedName>
        <fullName evidence="2">Alpha/beta fold hydrolase</fullName>
    </submittedName>
</protein>
<dbReference type="Gene3D" id="3.40.50.1820">
    <property type="entry name" value="alpha/beta hydrolase"/>
    <property type="match status" value="1"/>
</dbReference>
<dbReference type="Pfam" id="PF12697">
    <property type="entry name" value="Abhydrolase_6"/>
    <property type="match status" value="1"/>
</dbReference>
<reference evidence="3" key="1">
    <citation type="journal article" date="2019" name="Int. J. Syst. Evol. Microbiol.">
        <title>The Global Catalogue of Microorganisms (GCM) 10K type strain sequencing project: providing services to taxonomists for standard genome sequencing and annotation.</title>
        <authorList>
            <consortium name="The Broad Institute Genomics Platform"/>
            <consortium name="The Broad Institute Genome Sequencing Center for Infectious Disease"/>
            <person name="Wu L."/>
            <person name="Ma J."/>
        </authorList>
    </citation>
    <scope>NUCLEOTIDE SEQUENCE [LARGE SCALE GENOMIC DNA]</scope>
    <source>
        <strain evidence="3">JCM 17986</strain>
    </source>
</reference>
<evidence type="ECO:0000313" key="3">
    <source>
        <dbReference type="Proteomes" id="UP001500466"/>
    </source>
</evidence>
<dbReference type="PANTHER" id="PTHR43798:SF5">
    <property type="entry name" value="MONOACYLGLYCEROL LIPASE ABHD6"/>
    <property type="match status" value="1"/>
</dbReference>
<dbReference type="PRINTS" id="PR00111">
    <property type="entry name" value="ABHYDROLASE"/>
</dbReference>
<proteinExistence type="predicted"/>
<dbReference type="PANTHER" id="PTHR43798">
    <property type="entry name" value="MONOACYLGLYCEROL LIPASE"/>
    <property type="match status" value="1"/>
</dbReference>
<comment type="caution">
    <text evidence="2">The sequence shown here is derived from an EMBL/GenBank/DDBJ whole genome shotgun (WGS) entry which is preliminary data.</text>
</comment>
<keyword evidence="2" id="KW-0378">Hydrolase</keyword>
<sequence length="273" mass="28900">MTSTTVPAAKPLTVGSARIRYTTHPATGAAPGRDLVLVHGTGGGSGMWDPLVPSFTERHTVHLPDLSGSGVEDVSDDGGDLAVEQLAAEIVAVIEDAGGHPVDLLGFSLGAVAAAAAAALRPDLVDRLVLVAGWSDPDDEYLRNMMTVWLAIADNPAAFGRYATLTAFSRDHLNTIGRDAVEANAAFMQPTPDTLRQIALNLRLDIRHLLPRITADTLVLGCRQDATVPAANSRALHTAITGSAYDEFDTGHVVVYEQTEAFVTRVRAFLDRG</sequence>
<dbReference type="RefSeq" id="WP_345680920.1">
    <property type="nucleotide sequence ID" value="NZ_BAABHS010000058.1"/>
</dbReference>
<dbReference type="SUPFAM" id="SSF53474">
    <property type="entry name" value="alpha/beta-Hydrolases"/>
    <property type="match status" value="1"/>
</dbReference>
<feature type="domain" description="AB hydrolase-1" evidence="1">
    <location>
        <begin position="35"/>
        <end position="263"/>
    </location>
</feature>
<evidence type="ECO:0000259" key="1">
    <source>
        <dbReference type="Pfam" id="PF12697"/>
    </source>
</evidence>
<gene>
    <name evidence="2" type="ORF">GCM10023205_81270</name>
</gene>
<dbReference type="EMBL" id="BAABHS010000058">
    <property type="protein sequence ID" value="GAA4995869.1"/>
    <property type="molecule type" value="Genomic_DNA"/>
</dbReference>
<dbReference type="GO" id="GO:0016787">
    <property type="term" value="F:hydrolase activity"/>
    <property type="evidence" value="ECO:0007669"/>
    <property type="project" value="UniProtKB-KW"/>
</dbReference>
<evidence type="ECO:0000313" key="2">
    <source>
        <dbReference type="EMBL" id="GAA4995869.1"/>
    </source>
</evidence>
<dbReference type="InterPro" id="IPR050266">
    <property type="entry name" value="AB_hydrolase_sf"/>
</dbReference>
<organism evidence="2 3">
    <name type="scientific">Yinghuangia aomiensis</name>
    <dbReference type="NCBI Taxonomy" id="676205"/>
    <lineage>
        <taxon>Bacteria</taxon>
        <taxon>Bacillati</taxon>
        <taxon>Actinomycetota</taxon>
        <taxon>Actinomycetes</taxon>
        <taxon>Kitasatosporales</taxon>
        <taxon>Streptomycetaceae</taxon>
        <taxon>Yinghuangia</taxon>
    </lineage>
</organism>
<name>A0ABP9IE97_9ACTN</name>
<dbReference type="Proteomes" id="UP001500466">
    <property type="component" value="Unassembled WGS sequence"/>
</dbReference>